<proteinExistence type="predicted"/>
<gene>
    <name evidence="1" type="ORF">MENTE1834_LOCUS30871</name>
</gene>
<accession>A0ACB0ZWL1</accession>
<dbReference type="EMBL" id="CAVMJV010000051">
    <property type="protein sequence ID" value="CAK5083526.1"/>
    <property type="molecule type" value="Genomic_DNA"/>
</dbReference>
<evidence type="ECO:0000313" key="2">
    <source>
        <dbReference type="Proteomes" id="UP001497535"/>
    </source>
</evidence>
<sequence length="95" mass="10996">MNENCHTDTKYTILPILLMVLFLCSFAIGYAPLPWVLNAEFYPLWARSTCVSLTTFCNWEFNLIVSLTFLTLTQEATKYGKEKITDLFGNKFKKI</sequence>
<keyword evidence="2" id="KW-1185">Reference proteome</keyword>
<comment type="caution">
    <text evidence="1">The sequence shown here is derived from an EMBL/GenBank/DDBJ whole genome shotgun (WGS) entry which is preliminary data.</text>
</comment>
<dbReference type="Proteomes" id="UP001497535">
    <property type="component" value="Unassembled WGS sequence"/>
</dbReference>
<evidence type="ECO:0000313" key="1">
    <source>
        <dbReference type="EMBL" id="CAK5083526.1"/>
    </source>
</evidence>
<reference evidence="1" key="1">
    <citation type="submission" date="2023-11" db="EMBL/GenBank/DDBJ databases">
        <authorList>
            <person name="Poullet M."/>
        </authorList>
    </citation>
    <scope>NUCLEOTIDE SEQUENCE</scope>
    <source>
        <strain evidence="1">E1834</strain>
    </source>
</reference>
<organism evidence="1 2">
    <name type="scientific">Meloidogyne enterolobii</name>
    <name type="common">Root-knot nematode worm</name>
    <name type="synonym">Meloidogyne mayaguensis</name>
    <dbReference type="NCBI Taxonomy" id="390850"/>
    <lineage>
        <taxon>Eukaryota</taxon>
        <taxon>Metazoa</taxon>
        <taxon>Ecdysozoa</taxon>
        <taxon>Nematoda</taxon>
        <taxon>Chromadorea</taxon>
        <taxon>Rhabditida</taxon>
        <taxon>Tylenchina</taxon>
        <taxon>Tylenchomorpha</taxon>
        <taxon>Tylenchoidea</taxon>
        <taxon>Meloidogynidae</taxon>
        <taxon>Meloidogyninae</taxon>
        <taxon>Meloidogyne</taxon>
    </lineage>
</organism>
<protein>
    <submittedName>
        <fullName evidence="1">Uncharacterized protein</fullName>
    </submittedName>
</protein>
<name>A0ACB0ZWL1_MELEN</name>